<name>A0A6P2BYL0_9ACTN</name>
<feature type="transmembrane region" description="Helical" evidence="8">
    <location>
        <begin position="313"/>
        <end position="335"/>
    </location>
</feature>
<feature type="transmembrane region" description="Helical" evidence="8">
    <location>
        <begin position="152"/>
        <end position="176"/>
    </location>
</feature>
<proteinExistence type="inferred from homology"/>
<dbReference type="EMBL" id="RPFW01000004">
    <property type="protein sequence ID" value="TVZ03275.1"/>
    <property type="molecule type" value="Genomic_DNA"/>
</dbReference>
<dbReference type="Gene3D" id="1.20.1250.20">
    <property type="entry name" value="MFS general substrate transporter like domains"/>
    <property type="match status" value="1"/>
</dbReference>
<dbReference type="GO" id="GO:0005886">
    <property type="term" value="C:plasma membrane"/>
    <property type="evidence" value="ECO:0007669"/>
    <property type="project" value="UniProtKB-SubCell"/>
</dbReference>
<evidence type="ECO:0000256" key="7">
    <source>
        <dbReference type="ARBA" id="ARBA00023136"/>
    </source>
</evidence>
<dbReference type="InterPro" id="IPR005829">
    <property type="entry name" value="Sugar_transporter_CS"/>
</dbReference>
<comment type="caution">
    <text evidence="10">The sequence shown here is derived from an EMBL/GenBank/DDBJ whole genome shotgun (WGS) entry which is preliminary data.</text>
</comment>
<dbReference type="PRINTS" id="PR01035">
    <property type="entry name" value="TCRTETA"/>
</dbReference>
<dbReference type="PANTHER" id="PTHR42718:SF46">
    <property type="entry name" value="BLR6921 PROTEIN"/>
    <property type="match status" value="1"/>
</dbReference>
<dbReference type="InterPro" id="IPR020846">
    <property type="entry name" value="MFS_dom"/>
</dbReference>
<evidence type="ECO:0000313" key="11">
    <source>
        <dbReference type="Proteomes" id="UP000460272"/>
    </source>
</evidence>
<feature type="transmembrane region" description="Helical" evidence="8">
    <location>
        <begin position="27"/>
        <end position="51"/>
    </location>
</feature>
<dbReference type="Gene3D" id="1.20.1720.10">
    <property type="entry name" value="Multidrug resistance protein D"/>
    <property type="match status" value="1"/>
</dbReference>
<feature type="transmembrane region" description="Helical" evidence="8">
    <location>
        <begin position="119"/>
        <end position="140"/>
    </location>
</feature>
<dbReference type="InterPro" id="IPR036259">
    <property type="entry name" value="MFS_trans_sf"/>
</dbReference>
<comment type="similarity">
    <text evidence="2">Belongs to the major facilitator superfamily. TCR/Tet family.</text>
</comment>
<evidence type="ECO:0000259" key="9">
    <source>
        <dbReference type="PROSITE" id="PS50850"/>
    </source>
</evidence>
<dbReference type="InterPro" id="IPR011701">
    <property type="entry name" value="MFS"/>
</dbReference>
<keyword evidence="6 8" id="KW-1133">Transmembrane helix</keyword>
<dbReference type="CDD" id="cd17321">
    <property type="entry name" value="MFS_MMR_MDR_like"/>
    <property type="match status" value="1"/>
</dbReference>
<evidence type="ECO:0000256" key="3">
    <source>
        <dbReference type="ARBA" id="ARBA00022448"/>
    </source>
</evidence>
<dbReference type="PROSITE" id="PS00216">
    <property type="entry name" value="SUGAR_TRANSPORT_1"/>
    <property type="match status" value="1"/>
</dbReference>
<dbReference type="Proteomes" id="UP000460272">
    <property type="component" value="Unassembled WGS sequence"/>
</dbReference>
<evidence type="ECO:0000256" key="4">
    <source>
        <dbReference type="ARBA" id="ARBA00022475"/>
    </source>
</evidence>
<evidence type="ECO:0000256" key="6">
    <source>
        <dbReference type="ARBA" id="ARBA00022989"/>
    </source>
</evidence>
<keyword evidence="11" id="KW-1185">Reference proteome</keyword>
<keyword evidence="4" id="KW-1003">Cell membrane</keyword>
<comment type="subcellular location">
    <subcellularLocation>
        <location evidence="1">Cell membrane</location>
        <topology evidence="1">Multi-pass membrane protein</topology>
    </subcellularLocation>
</comment>
<feature type="transmembrane region" description="Helical" evidence="8">
    <location>
        <begin position="347"/>
        <end position="370"/>
    </location>
</feature>
<feature type="transmembrane region" description="Helical" evidence="8">
    <location>
        <begin position="241"/>
        <end position="261"/>
    </location>
</feature>
<evidence type="ECO:0000256" key="2">
    <source>
        <dbReference type="ARBA" id="ARBA00007520"/>
    </source>
</evidence>
<reference evidence="10 11" key="1">
    <citation type="submission" date="2018-11" db="EMBL/GenBank/DDBJ databases">
        <title>Trebonia kvetii gen.nov., sp.nov., a novel acidophilic actinobacterium, and proposal of the new actinobacterial family Treboniaceae fam. nov.</title>
        <authorList>
            <person name="Rapoport D."/>
            <person name="Sagova-Mareckova M."/>
            <person name="Sedlacek I."/>
            <person name="Provaznik J."/>
            <person name="Kralova S."/>
            <person name="Pavlinic D."/>
            <person name="Benes V."/>
            <person name="Kopecky J."/>
        </authorList>
    </citation>
    <scope>NUCLEOTIDE SEQUENCE [LARGE SCALE GENOMIC DNA]</scope>
    <source>
        <strain evidence="10 11">15Tr583</strain>
    </source>
</reference>
<feature type="transmembrane region" description="Helical" evidence="8">
    <location>
        <begin position="94"/>
        <end position="113"/>
    </location>
</feature>
<evidence type="ECO:0000256" key="8">
    <source>
        <dbReference type="SAM" id="Phobius"/>
    </source>
</evidence>
<organism evidence="10 11">
    <name type="scientific">Trebonia kvetii</name>
    <dbReference type="NCBI Taxonomy" id="2480626"/>
    <lineage>
        <taxon>Bacteria</taxon>
        <taxon>Bacillati</taxon>
        <taxon>Actinomycetota</taxon>
        <taxon>Actinomycetes</taxon>
        <taxon>Streptosporangiales</taxon>
        <taxon>Treboniaceae</taxon>
        <taxon>Trebonia</taxon>
    </lineage>
</organism>
<feature type="transmembrane region" description="Helical" evidence="8">
    <location>
        <begin position="63"/>
        <end position="82"/>
    </location>
</feature>
<feature type="domain" description="Major facilitator superfamily (MFS) profile" evidence="9">
    <location>
        <begin position="28"/>
        <end position="472"/>
    </location>
</feature>
<keyword evidence="5 8" id="KW-0812">Transmembrane</keyword>
<protein>
    <submittedName>
        <fullName evidence="10">MFS transporter</fullName>
    </submittedName>
</protein>
<dbReference type="SUPFAM" id="SSF103473">
    <property type="entry name" value="MFS general substrate transporter"/>
    <property type="match status" value="1"/>
</dbReference>
<dbReference type="OrthoDB" id="9807274at2"/>
<evidence type="ECO:0000313" key="10">
    <source>
        <dbReference type="EMBL" id="TVZ03275.1"/>
    </source>
</evidence>
<accession>A0A6P2BYL0</accession>
<feature type="transmembrane region" description="Helical" evidence="8">
    <location>
        <begin position="282"/>
        <end position="307"/>
    </location>
</feature>
<evidence type="ECO:0000256" key="5">
    <source>
        <dbReference type="ARBA" id="ARBA00022692"/>
    </source>
</evidence>
<keyword evidence="7 8" id="KW-0472">Membrane</keyword>
<feature type="transmembrane region" description="Helical" evidence="8">
    <location>
        <begin position="376"/>
        <end position="395"/>
    </location>
</feature>
<evidence type="ECO:0000256" key="1">
    <source>
        <dbReference type="ARBA" id="ARBA00004651"/>
    </source>
</evidence>
<sequence>MHVSIAGEVATAGTPGLRVVRRPRRGLIFAIVSIALFMASMDQTIVATALPALEKDLHTGVNWTGWTISVYALGQVIAMPMAGKISDMYGRKKVFMISAAIFTVASLCCGFASNMPMLLVPRFIQALGGGAFMPSATGIVSDHFGEQRDRAVGMFTSIFPIGGLVGPVAGGLFVSYWSWRGIFLVNVPIGIVLIAATAKFIPASARRPSSRIDVTGVALLAAMLVPAMFGITYLGSGQVPLYSPVFLGCEAVAIFFGLLFVRHSRTDAAPFVPYRLLSGRGFGVMNLINFLFGAAALGFGALVPLYAQQRYGIAPLGAGTLLTARAVGMIAVAGLATMALRRTGYRLPMVAGFLILVAGLIMMAAPPWFSMAQLPVQAWLAFGAAVTGLGMGLSVPSANNASLQLAPEQVAAIAGLRGMFRQAGSITAVSVTTAVIARSAHPGMAQAHVFLVFAALLLLTLPLMRLVPEHRGGW</sequence>
<dbReference type="PANTHER" id="PTHR42718">
    <property type="entry name" value="MAJOR FACILITATOR SUPERFAMILY MULTIDRUG TRANSPORTER MFSC"/>
    <property type="match status" value="1"/>
</dbReference>
<feature type="transmembrane region" description="Helical" evidence="8">
    <location>
        <begin position="214"/>
        <end position="235"/>
    </location>
</feature>
<gene>
    <name evidence="10" type="ORF">EAS64_22905</name>
</gene>
<dbReference type="PROSITE" id="PS50850">
    <property type="entry name" value="MFS"/>
    <property type="match status" value="1"/>
</dbReference>
<feature type="transmembrane region" description="Helical" evidence="8">
    <location>
        <begin position="447"/>
        <end position="467"/>
    </location>
</feature>
<dbReference type="GO" id="GO:0022857">
    <property type="term" value="F:transmembrane transporter activity"/>
    <property type="evidence" value="ECO:0007669"/>
    <property type="project" value="InterPro"/>
</dbReference>
<keyword evidence="3" id="KW-0813">Transport</keyword>
<feature type="transmembrane region" description="Helical" evidence="8">
    <location>
        <begin position="182"/>
        <end position="202"/>
    </location>
</feature>
<dbReference type="InterPro" id="IPR001958">
    <property type="entry name" value="Tet-R_TetA/multi-R_MdtG-like"/>
</dbReference>
<dbReference type="Pfam" id="PF07690">
    <property type="entry name" value="MFS_1"/>
    <property type="match status" value="1"/>
</dbReference>
<dbReference type="AlphaFoldDB" id="A0A6P2BYL0"/>